<dbReference type="EMBL" id="GGFL01008333">
    <property type="protein sequence ID" value="MBW72511.1"/>
    <property type="molecule type" value="Transcribed_RNA"/>
</dbReference>
<sequence length="112" mass="13042">MLRRKRVSVLLTLLTRSRVSIGATETMRRLCTAYSGALQFRWPRFGSGYQYYLLGDDGYNKKHSHYSHFDPLAICLLQTNATRLVQTERDSEETMNQKLTCCNFDSMTFLFV</sequence>
<dbReference type="AlphaFoldDB" id="A0A2M4D4T0"/>
<proteinExistence type="predicted"/>
<reference evidence="2" key="1">
    <citation type="submission" date="2018-01" db="EMBL/GenBank/DDBJ databases">
        <title>An insight into the sialome of Amazonian anophelines.</title>
        <authorList>
            <person name="Ribeiro J.M."/>
            <person name="Scarpassa V."/>
            <person name="Calvo E."/>
        </authorList>
    </citation>
    <scope>NUCLEOTIDE SEQUENCE</scope>
</reference>
<feature type="chain" id="PRO_5014967068" evidence="1">
    <location>
        <begin position="23"/>
        <end position="112"/>
    </location>
</feature>
<protein>
    <submittedName>
        <fullName evidence="2">Putative secreted protein</fullName>
    </submittedName>
</protein>
<organism evidence="2">
    <name type="scientific">Anopheles darlingi</name>
    <name type="common">Mosquito</name>
    <dbReference type="NCBI Taxonomy" id="43151"/>
    <lineage>
        <taxon>Eukaryota</taxon>
        <taxon>Metazoa</taxon>
        <taxon>Ecdysozoa</taxon>
        <taxon>Arthropoda</taxon>
        <taxon>Hexapoda</taxon>
        <taxon>Insecta</taxon>
        <taxon>Pterygota</taxon>
        <taxon>Neoptera</taxon>
        <taxon>Endopterygota</taxon>
        <taxon>Diptera</taxon>
        <taxon>Nematocera</taxon>
        <taxon>Culicoidea</taxon>
        <taxon>Culicidae</taxon>
        <taxon>Anophelinae</taxon>
        <taxon>Anopheles</taxon>
    </lineage>
</organism>
<evidence type="ECO:0000313" key="2">
    <source>
        <dbReference type="EMBL" id="MBW72511.1"/>
    </source>
</evidence>
<keyword evidence="1" id="KW-0732">Signal</keyword>
<feature type="signal peptide" evidence="1">
    <location>
        <begin position="1"/>
        <end position="22"/>
    </location>
</feature>
<name>A0A2M4D4T0_ANODA</name>
<evidence type="ECO:0000256" key="1">
    <source>
        <dbReference type="SAM" id="SignalP"/>
    </source>
</evidence>
<accession>A0A2M4D4T0</accession>